<dbReference type="PaxDb" id="4081-Solyc12g040330.1.1"/>
<proteinExistence type="predicted"/>
<keyword evidence="2" id="KW-1185">Reference proteome</keyword>
<evidence type="ECO:0000313" key="2">
    <source>
        <dbReference type="Proteomes" id="UP000004994"/>
    </source>
</evidence>
<dbReference type="STRING" id="4081.A0A3Q7J9L3"/>
<sequence length="130" mass="14878">MKGVLDDMKRLKVELVEGNFFIFIESYAKFELYNEIIKVLDMIRSEFCVKPGTFSYHLLLNVLVDGNKFKFVENVHSRMLGEGVKAVKGTPVGCKVRKSCSLLPINFPRPSINLTHKGSYGRENYLTKEI</sequence>
<dbReference type="InterPro" id="IPR011990">
    <property type="entry name" value="TPR-like_helical_dom_sf"/>
</dbReference>
<accession>A0A3Q7J9L3</accession>
<dbReference type="Proteomes" id="UP000004994">
    <property type="component" value="Chromosome 12"/>
</dbReference>
<name>A0A3Q7J9L3_SOLLC</name>
<reference evidence="1" key="1">
    <citation type="journal article" date="2012" name="Nature">
        <title>The tomato genome sequence provides insights into fleshy fruit evolution.</title>
        <authorList>
            <consortium name="Tomato Genome Consortium"/>
        </authorList>
    </citation>
    <scope>NUCLEOTIDE SEQUENCE [LARGE SCALE GENOMIC DNA]</scope>
    <source>
        <strain evidence="1">cv. Heinz 1706</strain>
    </source>
</reference>
<organism evidence="1">
    <name type="scientific">Solanum lycopersicum</name>
    <name type="common">Tomato</name>
    <name type="synonym">Lycopersicon esculentum</name>
    <dbReference type="NCBI Taxonomy" id="4081"/>
    <lineage>
        <taxon>Eukaryota</taxon>
        <taxon>Viridiplantae</taxon>
        <taxon>Streptophyta</taxon>
        <taxon>Embryophyta</taxon>
        <taxon>Tracheophyta</taxon>
        <taxon>Spermatophyta</taxon>
        <taxon>Magnoliopsida</taxon>
        <taxon>eudicotyledons</taxon>
        <taxon>Gunneridae</taxon>
        <taxon>Pentapetalae</taxon>
        <taxon>asterids</taxon>
        <taxon>lamiids</taxon>
        <taxon>Solanales</taxon>
        <taxon>Solanaceae</taxon>
        <taxon>Solanoideae</taxon>
        <taxon>Solaneae</taxon>
        <taxon>Solanum</taxon>
        <taxon>Solanum subgen. Lycopersicon</taxon>
    </lineage>
</organism>
<dbReference type="InParanoid" id="A0A3Q7J9L3"/>
<reference evidence="1" key="2">
    <citation type="submission" date="2019-01" db="UniProtKB">
        <authorList>
            <consortium name="EnsemblPlants"/>
        </authorList>
    </citation>
    <scope>IDENTIFICATION</scope>
    <source>
        <strain evidence="1">cv. Heinz 1706</strain>
    </source>
</reference>
<dbReference type="Gramene" id="Solyc12g040330.1.1">
    <property type="protein sequence ID" value="Solyc12g040330.1.1.1"/>
    <property type="gene ID" value="Solyc12g040330.1"/>
</dbReference>
<evidence type="ECO:0000313" key="1">
    <source>
        <dbReference type="EnsemblPlants" id="Solyc12g040330.1.1.1"/>
    </source>
</evidence>
<dbReference type="AlphaFoldDB" id="A0A3Q7J9L3"/>
<dbReference type="EnsemblPlants" id="Solyc12g040330.1.1">
    <property type="protein sequence ID" value="Solyc12g040330.1.1.1"/>
    <property type="gene ID" value="Solyc12g040330.1"/>
</dbReference>
<dbReference type="Gene3D" id="1.25.40.10">
    <property type="entry name" value="Tetratricopeptide repeat domain"/>
    <property type="match status" value="1"/>
</dbReference>
<protein>
    <submittedName>
        <fullName evidence="1">Uncharacterized protein</fullName>
    </submittedName>
</protein>